<dbReference type="AlphaFoldDB" id="A0AAE0WAT7"/>
<name>A0AAE0WAT7_9BIVA</name>
<proteinExistence type="predicted"/>
<keyword evidence="3" id="KW-1185">Reference proteome</keyword>
<reference evidence="2" key="2">
    <citation type="journal article" date="2021" name="Genome Biol. Evol.">
        <title>Developing a high-quality reference genome for a parasitic bivalve with doubly uniparental inheritance (Bivalvia: Unionida).</title>
        <authorList>
            <person name="Smith C.H."/>
        </authorList>
    </citation>
    <scope>NUCLEOTIDE SEQUENCE</scope>
    <source>
        <strain evidence="2">CHS0354</strain>
        <tissue evidence="2">Mantle</tissue>
    </source>
</reference>
<evidence type="ECO:0000313" key="2">
    <source>
        <dbReference type="EMBL" id="KAK3606767.1"/>
    </source>
</evidence>
<sequence length="136" mass="15436">MTVYFDENRADVYPNTADNRRIIMGTELGFDDMLTVFSGRLTEANQAHWEFNAEEKVLSHALYTVKNISPSNPNSQTAEQPEALALPSVRFENYAVASGIRFPEKSHSKIRRQLLKPYSSEQASEEEKRCENAPPV</sequence>
<dbReference type="Proteomes" id="UP001195483">
    <property type="component" value="Unassembled WGS sequence"/>
</dbReference>
<comment type="caution">
    <text evidence="2">The sequence shown here is derived from an EMBL/GenBank/DDBJ whole genome shotgun (WGS) entry which is preliminary data.</text>
</comment>
<feature type="region of interest" description="Disordered" evidence="1">
    <location>
        <begin position="115"/>
        <end position="136"/>
    </location>
</feature>
<accession>A0AAE0WAT7</accession>
<evidence type="ECO:0000313" key="3">
    <source>
        <dbReference type="Proteomes" id="UP001195483"/>
    </source>
</evidence>
<feature type="compositionally biased region" description="Basic and acidic residues" evidence="1">
    <location>
        <begin position="125"/>
        <end position="136"/>
    </location>
</feature>
<organism evidence="2 3">
    <name type="scientific">Potamilus streckersoni</name>
    <dbReference type="NCBI Taxonomy" id="2493646"/>
    <lineage>
        <taxon>Eukaryota</taxon>
        <taxon>Metazoa</taxon>
        <taxon>Spiralia</taxon>
        <taxon>Lophotrochozoa</taxon>
        <taxon>Mollusca</taxon>
        <taxon>Bivalvia</taxon>
        <taxon>Autobranchia</taxon>
        <taxon>Heteroconchia</taxon>
        <taxon>Palaeoheterodonta</taxon>
        <taxon>Unionida</taxon>
        <taxon>Unionoidea</taxon>
        <taxon>Unionidae</taxon>
        <taxon>Ambleminae</taxon>
        <taxon>Lampsilini</taxon>
        <taxon>Potamilus</taxon>
    </lineage>
</organism>
<dbReference type="EMBL" id="JAEAOA010001141">
    <property type="protein sequence ID" value="KAK3606767.1"/>
    <property type="molecule type" value="Genomic_DNA"/>
</dbReference>
<evidence type="ECO:0000256" key="1">
    <source>
        <dbReference type="SAM" id="MobiDB-lite"/>
    </source>
</evidence>
<reference evidence="2" key="1">
    <citation type="journal article" date="2021" name="Genome Biol. Evol.">
        <title>A High-Quality Reference Genome for a Parasitic Bivalve with Doubly Uniparental Inheritance (Bivalvia: Unionida).</title>
        <authorList>
            <person name="Smith C.H."/>
        </authorList>
    </citation>
    <scope>NUCLEOTIDE SEQUENCE</scope>
    <source>
        <strain evidence="2">CHS0354</strain>
    </source>
</reference>
<protein>
    <submittedName>
        <fullName evidence="2">Uncharacterized protein</fullName>
    </submittedName>
</protein>
<gene>
    <name evidence="2" type="ORF">CHS0354_018361</name>
</gene>
<reference evidence="2" key="3">
    <citation type="submission" date="2023-05" db="EMBL/GenBank/DDBJ databases">
        <authorList>
            <person name="Smith C.H."/>
        </authorList>
    </citation>
    <scope>NUCLEOTIDE SEQUENCE</scope>
    <source>
        <strain evidence="2">CHS0354</strain>
        <tissue evidence="2">Mantle</tissue>
    </source>
</reference>